<protein>
    <submittedName>
        <fullName evidence="3">GDSL-type esterase/lipase family protein</fullName>
    </submittedName>
</protein>
<dbReference type="PANTHER" id="PTHR43784:SF2">
    <property type="entry name" value="GDSL-LIKE LIPASE_ACYLHYDROLASE, PUTATIVE (AFU_ORTHOLOGUE AFUA_2G00820)-RELATED"/>
    <property type="match status" value="1"/>
</dbReference>
<feature type="domain" description="SGNH hydrolase-type esterase" evidence="2">
    <location>
        <begin position="173"/>
        <end position="304"/>
    </location>
</feature>
<keyword evidence="4" id="KW-1185">Reference proteome</keyword>
<evidence type="ECO:0000313" key="3">
    <source>
        <dbReference type="EMBL" id="MFC3103293.1"/>
    </source>
</evidence>
<dbReference type="InterPro" id="IPR036514">
    <property type="entry name" value="SGNH_hydro_sf"/>
</dbReference>
<dbReference type="InterPro" id="IPR013830">
    <property type="entry name" value="SGNH_hydro"/>
</dbReference>
<accession>A0ABV7EKT1</accession>
<dbReference type="PANTHER" id="PTHR43784">
    <property type="entry name" value="GDSL-LIKE LIPASE/ACYLHYDROLASE, PUTATIVE (AFU_ORTHOLOGUE AFUA_2G00820)-RELATED"/>
    <property type="match status" value="1"/>
</dbReference>
<evidence type="ECO:0000256" key="1">
    <source>
        <dbReference type="SAM" id="MobiDB-lite"/>
    </source>
</evidence>
<organism evidence="3 4">
    <name type="scientific">Salinisphaera aquimarina</name>
    <dbReference type="NCBI Taxonomy" id="2094031"/>
    <lineage>
        <taxon>Bacteria</taxon>
        <taxon>Pseudomonadati</taxon>
        <taxon>Pseudomonadota</taxon>
        <taxon>Gammaproteobacteria</taxon>
        <taxon>Salinisphaerales</taxon>
        <taxon>Salinisphaeraceae</taxon>
        <taxon>Salinisphaera</taxon>
    </lineage>
</organism>
<dbReference type="SUPFAM" id="SSF52266">
    <property type="entry name" value="SGNH hydrolase"/>
    <property type="match status" value="1"/>
</dbReference>
<comment type="caution">
    <text evidence="3">The sequence shown here is derived from an EMBL/GenBank/DDBJ whole genome shotgun (WGS) entry which is preliminary data.</text>
</comment>
<proteinExistence type="predicted"/>
<dbReference type="Pfam" id="PF13472">
    <property type="entry name" value="Lipase_GDSL_2"/>
    <property type="match status" value="1"/>
</dbReference>
<dbReference type="Proteomes" id="UP001595462">
    <property type="component" value="Unassembled WGS sequence"/>
</dbReference>
<dbReference type="RefSeq" id="WP_380687184.1">
    <property type="nucleotide sequence ID" value="NZ_JBHRSS010000003.1"/>
</dbReference>
<sequence>MHWVGTWATTPDPMEGVALAGQTLRMITRISIGGDCLRVRISNAYGDRDLVIGAARLGLRDAGASVAPDSNRALTFNGSASTTIPAGALAVSDPVTLDAPPLSDLAVSVYLPGDLPERFRLTGHSNAHQSNYISRPGDFTAEPALPVQQDTEAFLFVSGVDVLAPREVGGIVAFGDSLTEGNLSELDANHRWPDQLARRFAARQGARQLGVVNQGIGGNRLLHDRRGDNGLRRFDRDVLAQPGVTHVIVLIGINDLRNSHADPAEEVTASEMIAGLHQLVERAHSSGLKIFGGTLIPWEHETFRGGFYTPSAKQRGRRSTPGFATAAPSTR</sequence>
<evidence type="ECO:0000259" key="2">
    <source>
        <dbReference type="Pfam" id="PF13472"/>
    </source>
</evidence>
<evidence type="ECO:0000313" key="4">
    <source>
        <dbReference type="Proteomes" id="UP001595462"/>
    </source>
</evidence>
<gene>
    <name evidence="3" type="ORF">ACFOSU_05240</name>
</gene>
<dbReference type="InterPro" id="IPR053140">
    <property type="entry name" value="GDSL_Rv0518-like"/>
</dbReference>
<name>A0ABV7EKT1_9GAMM</name>
<feature type="region of interest" description="Disordered" evidence="1">
    <location>
        <begin position="309"/>
        <end position="331"/>
    </location>
</feature>
<reference evidence="4" key="1">
    <citation type="journal article" date="2019" name="Int. J. Syst. Evol. Microbiol.">
        <title>The Global Catalogue of Microorganisms (GCM) 10K type strain sequencing project: providing services to taxonomists for standard genome sequencing and annotation.</title>
        <authorList>
            <consortium name="The Broad Institute Genomics Platform"/>
            <consortium name="The Broad Institute Genome Sequencing Center for Infectious Disease"/>
            <person name="Wu L."/>
            <person name="Ma J."/>
        </authorList>
    </citation>
    <scope>NUCLEOTIDE SEQUENCE [LARGE SCALE GENOMIC DNA]</scope>
    <source>
        <strain evidence="4">KCTC 52640</strain>
    </source>
</reference>
<dbReference type="Gene3D" id="3.40.50.1110">
    <property type="entry name" value="SGNH hydrolase"/>
    <property type="match status" value="1"/>
</dbReference>
<dbReference type="EMBL" id="JBHRSS010000003">
    <property type="protein sequence ID" value="MFC3103293.1"/>
    <property type="molecule type" value="Genomic_DNA"/>
</dbReference>